<proteinExistence type="predicted"/>
<name>A0A8X6LHT2_TRICU</name>
<comment type="caution">
    <text evidence="1">The sequence shown here is derived from an EMBL/GenBank/DDBJ whole genome shotgun (WGS) entry which is preliminary data.</text>
</comment>
<evidence type="ECO:0000313" key="2">
    <source>
        <dbReference type="Proteomes" id="UP000887116"/>
    </source>
</evidence>
<protein>
    <submittedName>
        <fullName evidence="1">Uncharacterized protein</fullName>
    </submittedName>
</protein>
<keyword evidence="2" id="KW-1185">Reference proteome</keyword>
<dbReference type="EMBL" id="BMAO01026205">
    <property type="protein sequence ID" value="GFR07764.1"/>
    <property type="molecule type" value="Genomic_DNA"/>
</dbReference>
<evidence type="ECO:0000313" key="1">
    <source>
        <dbReference type="EMBL" id="GFR07764.1"/>
    </source>
</evidence>
<gene>
    <name evidence="1" type="ORF">TNCT_611031</name>
</gene>
<reference evidence="1" key="1">
    <citation type="submission" date="2020-07" db="EMBL/GenBank/DDBJ databases">
        <title>Multicomponent nature underlies the extraordinary mechanical properties of spider dragline silk.</title>
        <authorList>
            <person name="Kono N."/>
            <person name="Nakamura H."/>
            <person name="Mori M."/>
            <person name="Yoshida Y."/>
            <person name="Ohtoshi R."/>
            <person name="Malay A.D."/>
            <person name="Moran D.A.P."/>
            <person name="Tomita M."/>
            <person name="Numata K."/>
            <person name="Arakawa K."/>
        </authorList>
    </citation>
    <scope>NUCLEOTIDE SEQUENCE</scope>
</reference>
<dbReference type="Proteomes" id="UP000887116">
    <property type="component" value="Unassembled WGS sequence"/>
</dbReference>
<accession>A0A8X6LHT2</accession>
<sequence>MEGRARSIPTVWLQRRNYFYYASERFSILLCAAVLMVVECAPTYYGPRPGVLGVNVGKAETVELGAALGPVRARAGLGYGIGARANAGVGLGVQGKK</sequence>
<organism evidence="1 2">
    <name type="scientific">Trichonephila clavata</name>
    <name type="common">Joro spider</name>
    <name type="synonym">Nephila clavata</name>
    <dbReference type="NCBI Taxonomy" id="2740835"/>
    <lineage>
        <taxon>Eukaryota</taxon>
        <taxon>Metazoa</taxon>
        <taxon>Ecdysozoa</taxon>
        <taxon>Arthropoda</taxon>
        <taxon>Chelicerata</taxon>
        <taxon>Arachnida</taxon>
        <taxon>Araneae</taxon>
        <taxon>Araneomorphae</taxon>
        <taxon>Entelegynae</taxon>
        <taxon>Araneoidea</taxon>
        <taxon>Nephilidae</taxon>
        <taxon>Trichonephila</taxon>
    </lineage>
</organism>
<dbReference type="AlphaFoldDB" id="A0A8X6LHT2"/>